<dbReference type="Proteomes" id="UP000195880">
    <property type="component" value="Chromosome"/>
</dbReference>
<evidence type="ECO:0000313" key="1">
    <source>
        <dbReference type="EMBL" id="ARX87694.1"/>
    </source>
</evidence>
<keyword evidence="2" id="KW-1185">Reference proteome</keyword>
<gene>
    <name evidence="1" type="ORF">SMD44_07176</name>
</gene>
<dbReference type="AlphaFoldDB" id="A0A1Z1WMM0"/>
<proteinExistence type="predicted"/>
<dbReference type="EMBL" id="CP021748">
    <property type="protein sequence ID" value="ARX87694.1"/>
    <property type="molecule type" value="Genomic_DNA"/>
</dbReference>
<evidence type="ECO:0000313" key="2">
    <source>
        <dbReference type="Proteomes" id="UP000195880"/>
    </source>
</evidence>
<accession>A0A1Z1WMM0</accession>
<name>A0A1Z1WMM0_9ACTN</name>
<sequence>MADTEMVLLPSEAALLADNLTNAVTDNSRSVLHELLRESATAVAPGVVLVSKVEQYQF</sequence>
<dbReference type="KEGG" id="salf:SMD44_07176"/>
<organism evidence="1 2">
    <name type="scientific">Streptomyces alboflavus</name>
    <dbReference type="NCBI Taxonomy" id="67267"/>
    <lineage>
        <taxon>Bacteria</taxon>
        <taxon>Bacillati</taxon>
        <taxon>Actinomycetota</taxon>
        <taxon>Actinomycetes</taxon>
        <taxon>Kitasatosporales</taxon>
        <taxon>Streptomycetaceae</taxon>
        <taxon>Streptomyces</taxon>
    </lineage>
</organism>
<protein>
    <submittedName>
        <fullName evidence="1">Uncharacterized protein</fullName>
    </submittedName>
</protein>
<reference evidence="1 2" key="1">
    <citation type="submission" date="2017-05" db="EMBL/GenBank/DDBJ databases">
        <title>Streptomyces alboflavus Genome sequencing and assembly.</title>
        <authorList>
            <person name="Wang Y."/>
            <person name="Du B."/>
            <person name="Ding Y."/>
            <person name="Liu H."/>
            <person name="Hou Q."/>
            <person name="Liu K."/>
            <person name="Wang C."/>
            <person name="Yao L."/>
        </authorList>
    </citation>
    <scope>NUCLEOTIDE SEQUENCE [LARGE SCALE GENOMIC DNA]</scope>
    <source>
        <strain evidence="1 2">MDJK44</strain>
    </source>
</reference>